<dbReference type="PANTHER" id="PTHR28187:SF1">
    <property type="entry name" value="PROTEIN RCR1-RELATED"/>
    <property type="match status" value="1"/>
</dbReference>
<feature type="region of interest" description="Disordered" evidence="1">
    <location>
        <begin position="176"/>
        <end position="216"/>
    </location>
</feature>
<keyword evidence="2" id="KW-1133">Transmembrane helix</keyword>
<organism evidence="3 4">
    <name type="scientific">Hanseniaspora uvarum</name>
    <name type="common">Yeast</name>
    <name type="synonym">Kloeckera apiculata</name>
    <dbReference type="NCBI Taxonomy" id="29833"/>
    <lineage>
        <taxon>Eukaryota</taxon>
        <taxon>Fungi</taxon>
        <taxon>Dikarya</taxon>
        <taxon>Ascomycota</taxon>
        <taxon>Saccharomycotina</taxon>
        <taxon>Saccharomycetes</taxon>
        <taxon>Saccharomycodales</taxon>
        <taxon>Saccharomycodaceae</taxon>
        <taxon>Hanseniaspora</taxon>
    </lineage>
</organism>
<dbReference type="EMBL" id="LPNN01000008">
    <property type="protein sequence ID" value="OEJ83700.1"/>
    <property type="molecule type" value="Genomic_DNA"/>
</dbReference>
<evidence type="ECO:0000313" key="4">
    <source>
        <dbReference type="Proteomes" id="UP000095358"/>
    </source>
</evidence>
<dbReference type="OrthoDB" id="3972519at2759"/>
<protein>
    <submittedName>
        <fullName evidence="3">Protein RCR2</fullName>
    </submittedName>
</protein>
<evidence type="ECO:0000256" key="1">
    <source>
        <dbReference type="SAM" id="MobiDB-lite"/>
    </source>
</evidence>
<feature type="transmembrane region" description="Helical" evidence="2">
    <location>
        <begin position="25"/>
        <end position="45"/>
    </location>
</feature>
<sequence>MYITRDTNNDSTSYTTYNPWKWQKWSLFAIFIILMVLLVVATLRANYNRIRHGRQPIRGTGWFTPPSYQQSEREYNHDDGIHVDRHNNRRQREENIPKYTEEVGEEDLGFYDTNGVFHENIKGKMMSPPDIEGGTLSVPLHQENGTEYVEADEENIFGIETPEHTASRQRIRSYYNNTHNTSNVEASRGSSSNVEESHELENLNHSNPKRPFSTDS</sequence>
<dbReference type="AlphaFoldDB" id="A0A1E5R9W8"/>
<proteinExistence type="predicted"/>
<gene>
    <name evidence="3" type="ORF">AWRI3580_g3581</name>
</gene>
<feature type="compositionally biased region" description="Polar residues" evidence="1">
    <location>
        <begin position="176"/>
        <end position="194"/>
    </location>
</feature>
<keyword evidence="4" id="KW-1185">Reference proteome</keyword>
<dbReference type="Proteomes" id="UP000095358">
    <property type="component" value="Unassembled WGS sequence"/>
</dbReference>
<name>A0A1E5R9W8_HANUV</name>
<accession>A0A1E5R9W8</accession>
<dbReference type="VEuPathDB" id="FungiDB:AWRI3580_g3581"/>
<dbReference type="PANTHER" id="PTHR28187">
    <property type="entry name" value="PROTEIN RCR1-RELATED"/>
    <property type="match status" value="1"/>
</dbReference>
<evidence type="ECO:0000313" key="3">
    <source>
        <dbReference type="EMBL" id="OEJ83700.1"/>
    </source>
</evidence>
<dbReference type="GO" id="GO:0016192">
    <property type="term" value="P:vesicle-mediated transport"/>
    <property type="evidence" value="ECO:0007669"/>
    <property type="project" value="TreeGrafter"/>
</dbReference>
<comment type="caution">
    <text evidence="3">The sequence shown here is derived from an EMBL/GenBank/DDBJ whole genome shotgun (WGS) entry which is preliminary data.</text>
</comment>
<dbReference type="InterPro" id="IPR020999">
    <property type="entry name" value="Chitin_synth_reg_RCR"/>
</dbReference>
<reference evidence="4" key="1">
    <citation type="journal article" date="2016" name="Genome Announc.">
        <title>Genome sequences of three species of Hanseniaspora isolated from spontaneous wine fermentations.</title>
        <authorList>
            <person name="Sternes P.R."/>
            <person name="Lee D."/>
            <person name="Kutyna D.R."/>
            <person name="Borneman A.R."/>
        </authorList>
    </citation>
    <scope>NUCLEOTIDE SEQUENCE [LARGE SCALE GENOMIC DNA]</scope>
    <source>
        <strain evidence="4">AWRI3580</strain>
    </source>
</reference>
<keyword evidence="2" id="KW-0812">Transmembrane</keyword>
<keyword evidence="2" id="KW-0472">Membrane</keyword>
<dbReference type="Pfam" id="PF12273">
    <property type="entry name" value="RCR"/>
    <property type="match status" value="1"/>
</dbReference>
<evidence type="ECO:0000256" key="2">
    <source>
        <dbReference type="SAM" id="Phobius"/>
    </source>
</evidence>